<proteinExistence type="predicted"/>
<dbReference type="RefSeq" id="WP_134674242.1">
    <property type="nucleotide sequence ID" value="NZ_CP039383.2"/>
</dbReference>
<sequence>MNFEQLKKRVERSEQVVDGRMLQTRLSWSGLQTNWKEGWTPPRILIVGALLGFISGKAQPARTLRHVGQYANPKMMQLVTSVAGLVASVQSTFAASKAKTAADTADEAATTADVAATTADVAVGTATGAAVGGTGATPAARAAAARAAAEAAALEAGRPRSDRSRPDPQWDRQPSPAEAATDLSER</sequence>
<protein>
    <submittedName>
        <fullName evidence="2">Protein sip-5</fullName>
    </submittedName>
</protein>
<feature type="compositionally biased region" description="Basic and acidic residues" evidence="1">
    <location>
        <begin position="157"/>
        <end position="170"/>
    </location>
</feature>
<evidence type="ECO:0000313" key="2">
    <source>
        <dbReference type="EMBL" id="TKS54885.1"/>
    </source>
</evidence>
<name>A0A4Z1R8G0_9GAMM</name>
<dbReference type="OrthoDB" id="6027991at2"/>
<comment type="caution">
    <text evidence="2">The sequence shown here is derived from an EMBL/GenBank/DDBJ whole genome shotgun (WGS) entry which is preliminary data.</text>
</comment>
<feature type="region of interest" description="Disordered" evidence="1">
    <location>
        <begin position="151"/>
        <end position="186"/>
    </location>
</feature>
<reference evidence="2 3" key="1">
    <citation type="submission" date="2019-01" db="EMBL/GenBank/DDBJ databases">
        <authorList>
            <person name="Zhang S."/>
        </authorList>
    </citation>
    <scope>NUCLEOTIDE SEQUENCE [LARGE SCALE GENOMIC DNA]</scope>
    <source>
        <strain evidence="2 3">1626</strain>
    </source>
</reference>
<dbReference type="Proteomes" id="UP000298681">
    <property type="component" value="Unassembled WGS sequence"/>
</dbReference>
<organism evidence="2 3">
    <name type="scientific">Luteimonas yindakuii</name>
    <dbReference type="NCBI Taxonomy" id="2565782"/>
    <lineage>
        <taxon>Bacteria</taxon>
        <taxon>Pseudomonadati</taxon>
        <taxon>Pseudomonadota</taxon>
        <taxon>Gammaproteobacteria</taxon>
        <taxon>Lysobacterales</taxon>
        <taxon>Lysobacteraceae</taxon>
        <taxon>Luteimonas</taxon>
    </lineage>
</organism>
<dbReference type="EMBL" id="SPUH01000001">
    <property type="protein sequence ID" value="TKS54885.1"/>
    <property type="molecule type" value="Genomic_DNA"/>
</dbReference>
<gene>
    <name evidence="2" type="ORF">E4582_09005</name>
</gene>
<dbReference type="AlphaFoldDB" id="A0A4Z1R8G0"/>
<accession>A0A4Z1R8G0</accession>
<keyword evidence="3" id="KW-1185">Reference proteome</keyword>
<evidence type="ECO:0000313" key="3">
    <source>
        <dbReference type="Proteomes" id="UP000298681"/>
    </source>
</evidence>
<evidence type="ECO:0000256" key="1">
    <source>
        <dbReference type="SAM" id="MobiDB-lite"/>
    </source>
</evidence>